<keyword evidence="7" id="KW-0675">Receptor</keyword>
<dbReference type="PRINTS" id="PR00237">
    <property type="entry name" value="GPCRRHODOPSN"/>
</dbReference>
<dbReference type="PaxDb" id="6239-T27B2.1"/>
<evidence type="ECO:0000259" key="6">
    <source>
        <dbReference type="PROSITE" id="PS50262"/>
    </source>
</evidence>
<dbReference type="HOGENOM" id="CLU_066081_0_0_1"/>
<dbReference type="eggNOG" id="ENOG502T6V4">
    <property type="taxonomic scope" value="Eukaryota"/>
</dbReference>
<name>G4SM94_CAEEL</name>
<evidence type="ECO:0000256" key="3">
    <source>
        <dbReference type="ARBA" id="ARBA00022989"/>
    </source>
</evidence>
<dbReference type="SMR" id="G4SM94"/>
<comment type="subcellular location">
    <subcellularLocation>
        <location evidence="1">Membrane</location>
    </subcellularLocation>
</comment>
<feature type="transmembrane region" description="Helical" evidence="5">
    <location>
        <begin position="6"/>
        <end position="29"/>
    </location>
</feature>
<evidence type="ECO:0000313" key="8">
    <source>
        <dbReference type="Proteomes" id="UP000001940"/>
    </source>
</evidence>
<keyword evidence="3 5" id="KW-1133">Transmembrane helix</keyword>
<dbReference type="GeneID" id="13213403"/>
<sequence length="328" mass="37141">MLYRPVHHYILASLIVLSFFANALIAIVLANKVMRISGTNIIMLFISICDFGCSVSGLFQLFLRSYTGEYNSYFGAYGQLIVDYLAVCFHTSSLYAASGMALCRVMSLTLSNKNRHQWNTPKYALQVACCMSAPVFILATAVLFINSVKESQEDGIYMEISDLSIANECLYMKINLAILGICFKLAPCISMLMLSVLLLQKMDQGKQSASNSTRKDTRGKIDRSSSFIQFVLIVFLITEFPQGVFNLLGALSIVDYLNYYQNLSIFMNVLSFFNTTTSFIIYSALSEKFRRLFVQLFLPKRIIPQSLLNRRTLIVQFKVVSTRLDFHH</sequence>
<dbReference type="AGR" id="WB:WBGene00194821"/>
<dbReference type="InParanoid" id="G4SM94"/>
<organism evidence="7 8">
    <name type="scientific">Caenorhabditis elegans</name>
    <dbReference type="NCBI Taxonomy" id="6239"/>
    <lineage>
        <taxon>Eukaryota</taxon>
        <taxon>Metazoa</taxon>
        <taxon>Ecdysozoa</taxon>
        <taxon>Nematoda</taxon>
        <taxon>Chromadorea</taxon>
        <taxon>Rhabditida</taxon>
        <taxon>Rhabditina</taxon>
        <taxon>Rhabditomorpha</taxon>
        <taxon>Rhabditoidea</taxon>
        <taxon>Rhabditidae</taxon>
        <taxon>Peloderinae</taxon>
        <taxon>Caenorhabditis</taxon>
    </lineage>
</organism>
<feature type="domain" description="G-protein coupled receptors family 1 profile" evidence="6">
    <location>
        <begin position="21"/>
        <end position="282"/>
    </location>
</feature>
<dbReference type="InterPro" id="IPR019427">
    <property type="entry name" value="7TM_GPCR_serpentine_rcpt_Srw"/>
</dbReference>
<dbReference type="Proteomes" id="UP000001940">
    <property type="component" value="Chromosome V"/>
</dbReference>
<proteinExistence type="predicted"/>
<evidence type="ECO:0000256" key="5">
    <source>
        <dbReference type="SAM" id="Phobius"/>
    </source>
</evidence>
<dbReference type="CTD" id="13213403"/>
<dbReference type="KEGG" id="cel:CELE_T27B2.1"/>
<dbReference type="FunCoup" id="G4SM94">
    <property type="interactions" value="3"/>
</dbReference>
<dbReference type="PANTHER" id="PTHR47419:SF2">
    <property type="entry name" value="G-PROTEIN COUPLED RECEPTORS FAMILY 1 PROFILE DOMAIN-CONTAINING PROTEIN"/>
    <property type="match status" value="1"/>
</dbReference>
<feature type="transmembrane region" description="Helical" evidence="5">
    <location>
        <begin position="123"/>
        <end position="145"/>
    </location>
</feature>
<dbReference type="WormBase" id="T27B2.1">
    <property type="protein sequence ID" value="CE52135"/>
    <property type="gene ID" value="WBGene00194821"/>
    <property type="gene designation" value="dmsr-16"/>
</dbReference>
<dbReference type="GO" id="GO:0008528">
    <property type="term" value="F:G protein-coupled peptide receptor activity"/>
    <property type="evidence" value="ECO:0007669"/>
    <property type="project" value="InterPro"/>
</dbReference>
<feature type="transmembrane region" description="Helical" evidence="5">
    <location>
        <begin position="41"/>
        <end position="61"/>
    </location>
</feature>
<evidence type="ECO:0000313" key="9">
    <source>
        <dbReference type="WormBase" id="T27B2.1"/>
    </source>
</evidence>
<dbReference type="Bgee" id="WBGene00194821">
    <property type="expression patterns" value="Expressed in adult organism and 1 other cell type or tissue"/>
</dbReference>
<dbReference type="InterPro" id="IPR000276">
    <property type="entry name" value="GPCR_Rhodpsn"/>
</dbReference>
<keyword evidence="4 5" id="KW-0472">Membrane</keyword>
<dbReference type="CDD" id="cd14978">
    <property type="entry name" value="7tmA_FMRFamide_R-like"/>
    <property type="match status" value="1"/>
</dbReference>
<protein>
    <submittedName>
        <fullName evidence="7">G-protein coupled receptors family 1 profile domain-containing protein</fullName>
    </submittedName>
</protein>
<evidence type="ECO:0000256" key="4">
    <source>
        <dbReference type="ARBA" id="ARBA00023136"/>
    </source>
</evidence>
<evidence type="ECO:0000256" key="2">
    <source>
        <dbReference type="ARBA" id="ARBA00022692"/>
    </source>
</evidence>
<dbReference type="SUPFAM" id="SSF81321">
    <property type="entry name" value="Family A G protein-coupled receptor-like"/>
    <property type="match status" value="1"/>
</dbReference>
<feature type="transmembrane region" description="Helical" evidence="5">
    <location>
        <begin position="227"/>
        <end position="253"/>
    </location>
</feature>
<dbReference type="InterPro" id="IPR017452">
    <property type="entry name" value="GPCR_Rhodpsn_7TM"/>
</dbReference>
<dbReference type="PANTHER" id="PTHR47419">
    <property type="entry name" value="DROMYOSUPPRESSIN RECEPTOR RELATED-RELATED"/>
    <property type="match status" value="1"/>
</dbReference>
<dbReference type="RefSeq" id="NP_001343685.1">
    <property type="nucleotide sequence ID" value="NM_001356668.1"/>
</dbReference>
<gene>
    <name evidence="7 9" type="primary">dmsr-16</name>
    <name evidence="7" type="ORF">CELE_T27B2.1</name>
    <name evidence="9" type="ORF">T27B2.1</name>
</gene>
<feature type="transmembrane region" description="Helical" evidence="5">
    <location>
        <begin position="176"/>
        <end position="199"/>
    </location>
</feature>
<keyword evidence="2 5" id="KW-0812">Transmembrane</keyword>
<evidence type="ECO:0000256" key="1">
    <source>
        <dbReference type="ARBA" id="ARBA00004370"/>
    </source>
</evidence>
<keyword evidence="8" id="KW-1185">Reference proteome</keyword>
<evidence type="ECO:0000313" key="7">
    <source>
        <dbReference type="EMBL" id="CCD72487.2"/>
    </source>
</evidence>
<accession>G4SM94</accession>
<dbReference type="AlphaFoldDB" id="G4SM94"/>
<dbReference type="PROSITE" id="PS50262">
    <property type="entry name" value="G_PROTEIN_RECEP_F1_2"/>
    <property type="match status" value="1"/>
</dbReference>
<dbReference type="Gene3D" id="1.20.1070.10">
    <property type="entry name" value="Rhodopsin 7-helix transmembrane proteins"/>
    <property type="match status" value="1"/>
</dbReference>
<dbReference type="EMBL" id="BX284605">
    <property type="protein sequence ID" value="CCD72487.2"/>
    <property type="molecule type" value="Genomic_DNA"/>
</dbReference>
<reference evidence="7 8" key="1">
    <citation type="journal article" date="1998" name="Science">
        <title>Genome sequence of the nematode C. elegans: a platform for investigating biology.</title>
        <authorList>
            <consortium name="The C. elegans sequencing consortium"/>
            <person name="Sulson J.E."/>
            <person name="Waterston R."/>
        </authorList>
    </citation>
    <scope>NUCLEOTIDE SEQUENCE [LARGE SCALE GENOMIC DNA]</scope>
    <source>
        <strain evidence="7 8">Bristol N2</strain>
    </source>
</reference>
<feature type="transmembrane region" description="Helical" evidence="5">
    <location>
        <begin position="81"/>
        <end position="102"/>
    </location>
</feature>
<dbReference type="Pfam" id="PF10324">
    <property type="entry name" value="7TM_GPCR_Srw"/>
    <property type="match status" value="1"/>
</dbReference>
<feature type="transmembrane region" description="Helical" evidence="5">
    <location>
        <begin position="265"/>
        <end position="285"/>
    </location>
</feature>
<dbReference type="OrthoDB" id="5836747at2759"/>
<dbReference type="STRING" id="6239.T27B2.1.1"/>
<dbReference type="GO" id="GO:0016020">
    <property type="term" value="C:membrane"/>
    <property type="evidence" value="ECO:0007669"/>
    <property type="project" value="UniProtKB-SubCell"/>
</dbReference>
<dbReference type="PhylomeDB" id="G4SM94"/>